<evidence type="ECO:0000259" key="2">
    <source>
        <dbReference type="PROSITE" id="PS51202"/>
    </source>
</evidence>
<dbReference type="PROSITE" id="PS51202">
    <property type="entry name" value="RCK_C"/>
    <property type="match status" value="1"/>
</dbReference>
<dbReference type="Gene3D" id="3.30.70.1450">
    <property type="entry name" value="Regulator of K+ conductance, C-terminal domain"/>
    <property type="match status" value="1"/>
</dbReference>
<dbReference type="InterPro" id="IPR036721">
    <property type="entry name" value="RCK_C_sf"/>
</dbReference>
<dbReference type="SUPFAM" id="SSF116726">
    <property type="entry name" value="TrkA C-terminal domain-like"/>
    <property type="match status" value="1"/>
</dbReference>
<protein>
    <submittedName>
        <fullName evidence="3">TrkA-C domain protein</fullName>
    </submittedName>
</protein>
<dbReference type="Proteomes" id="UP000191448">
    <property type="component" value="Unassembled WGS sequence"/>
</dbReference>
<name>A0A1V4SV96_9CLOT</name>
<dbReference type="AlphaFoldDB" id="A0A1V4SV96"/>
<feature type="transmembrane region" description="Helical" evidence="1">
    <location>
        <begin position="6"/>
        <end position="25"/>
    </location>
</feature>
<dbReference type="GO" id="GO:0006813">
    <property type="term" value="P:potassium ion transport"/>
    <property type="evidence" value="ECO:0007669"/>
    <property type="project" value="InterPro"/>
</dbReference>
<dbReference type="OrthoDB" id="369355at2"/>
<keyword evidence="1" id="KW-0812">Transmembrane</keyword>
<organism evidence="3 4">
    <name type="scientific">Clostridium thermobutyricum DSM 4928</name>
    <dbReference type="NCBI Taxonomy" id="1121339"/>
    <lineage>
        <taxon>Bacteria</taxon>
        <taxon>Bacillati</taxon>
        <taxon>Bacillota</taxon>
        <taxon>Clostridia</taxon>
        <taxon>Eubacteriales</taxon>
        <taxon>Clostridiaceae</taxon>
        <taxon>Clostridium</taxon>
    </lineage>
</organism>
<feature type="transmembrane region" description="Helical" evidence="1">
    <location>
        <begin position="91"/>
        <end position="111"/>
    </location>
</feature>
<dbReference type="RefSeq" id="WP_080023142.1">
    <property type="nucleotide sequence ID" value="NZ_LTAY01000048.1"/>
</dbReference>
<proteinExistence type="predicted"/>
<dbReference type="EMBL" id="LTAY01000048">
    <property type="protein sequence ID" value="OPX47382.1"/>
    <property type="molecule type" value="Genomic_DNA"/>
</dbReference>
<keyword evidence="1" id="KW-0472">Membrane</keyword>
<accession>A0A1V4SV96</accession>
<dbReference type="GO" id="GO:0008324">
    <property type="term" value="F:monoatomic cation transmembrane transporter activity"/>
    <property type="evidence" value="ECO:0007669"/>
    <property type="project" value="InterPro"/>
</dbReference>
<feature type="domain" description="RCK C-terminal" evidence="2">
    <location>
        <begin position="141"/>
        <end position="224"/>
    </location>
</feature>
<comment type="caution">
    <text evidence="3">The sequence shown here is derived from an EMBL/GenBank/DDBJ whole genome shotgun (WGS) entry which is preliminary data.</text>
</comment>
<reference evidence="3 4" key="1">
    <citation type="submission" date="2016-02" db="EMBL/GenBank/DDBJ databases">
        <title>Genome sequence of Clostridium thermobutyricum DSM 4928.</title>
        <authorList>
            <person name="Poehlein A."/>
            <person name="Daniel R."/>
        </authorList>
    </citation>
    <scope>NUCLEOTIDE SEQUENCE [LARGE SCALE GENOMIC DNA]</scope>
    <source>
        <strain evidence="3 4">DSM 4928</strain>
    </source>
</reference>
<gene>
    <name evidence="3" type="ORF">CLTHE_19450</name>
</gene>
<keyword evidence="1" id="KW-1133">Transmembrane helix</keyword>
<dbReference type="Pfam" id="PF02080">
    <property type="entry name" value="TrkA_C"/>
    <property type="match status" value="1"/>
</dbReference>
<dbReference type="InterPro" id="IPR006037">
    <property type="entry name" value="RCK_C"/>
</dbReference>
<evidence type="ECO:0000313" key="4">
    <source>
        <dbReference type="Proteomes" id="UP000191448"/>
    </source>
</evidence>
<sequence>MVLILTFILFMTVFLLVIDFFSILFRMTGMPISKARFQVISLLSSTGFTTKESEMIVQHPTRRKLASWLMIFSYVSTATFISFFVSMLSDTVTSIGFFAVIVIFLFVILIFHKSSLLEKIENKIEDKILKSELWNKINSKTSILITSSRGYGIYEVYISKTNRLVGKSIKESELKSKEIEVLNIDKGDKFIKFPLPDYVFDIFDKVTVYGNLKNIREEFETKIDR</sequence>
<evidence type="ECO:0000313" key="3">
    <source>
        <dbReference type="EMBL" id="OPX47382.1"/>
    </source>
</evidence>
<feature type="transmembrane region" description="Helical" evidence="1">
    <location>
        <begin position="65"/>
        <end position="85"/>
    </location>
</feature>
<evidence type="ECO:0000256" key="1">
    <source>
        <dbReference type="SAM" id="Phobius"/>
    </source>
</evidence>